<dbReference type="AlphaFoldDB" id="A0A1H1XDZ7"/>
<organism evidence="1 2">
    <name type="scientific">Nocardioides scoriae</name>
    <dbReference type="NCBI Taxonomy" id="642780"/>
    <lineage>
        <taxon>Bacteria</taxon>
        <taxon>Bacillati</taxon>
        <taxon>Actinomycetota</taxon>
        <taxon>Actinomycetes</taxon>
        <taxon>Propionibacteriales</taxon>
        <taxon>Nocardioidaceae</taxon>
        <taxon>Nocardioides</taxon>
    </lineage>
</organism>
<gene>
    <name evidence="1" type="ORF">SAMN04488570_3458</name>
</gene>
<dbReference type="STRING" id="642780.SAMN04488570_3458"/>
<reference evidence="2" key="1">
    <citation type="submission" date="2016-10" db="EMBL/GenBank/DDBJ databases">
        <authorList>
            <person name="Varghese N."/>
            <person name="Submissions S."/>
        </authorList>
    </citation>
    <scope>NUCLEOTIDE SEQUENCE [LARGE SCALE GENOMIC DNA]</scope>
    <source>
        <strain evidence="2">DSM 22127</strain>
    </source>
</reference>
<keyword evidence="2" id="KW-1185">Reference proteome</keyword>
<name>A0A1H1XDZ7_9ACTN</name>
<proteinExistence type="predicted"/>
<sequence length="355" mass="38120">MEAAEALRHQARSCAALGSPMYADLLDRLADDCAAGGPTARVLRDHQDVPGPTAVALRLLGSVHRLVLERRAGALALSWPSVGGTWEPGTGAAAVLALLEERPDEVRARLDRPPQTNEVGRACALLGGLLHLPDALRLPVQLVELGASAGLNLLADRFVVTEGPGPGGAGGRVLQGDPASGVRLEGAWAGRELRPWPGLEVVERLGCDPHPVDPTTTEGRLALTAYVWPDQVHRLERLRGALAVAADHPVDVRRSTAAELVDALELREGCTTVVWHSVMWQYLDVAEQDHVVRRLEELGRAAGPHDPLVHLALEPRRRGAGTPHDFWVVLRTWPGPPEEVVVGRSVAHGMPTTWL</sequence>
<accession>A0A1H1XDZ7</accession>
<protein>
    <recommendedName>
        <fullName evidence="3">DUF2332 domain-containing protein</fullName>
    </recommendedName>
</protein>
<dbReference type="OrthoDB" id="8899077at2"/>
<dbReference type="RefSeq" id="WP_091732261.1">
    <property type="nucleotide sequence ID" value="NZ_LT629757.1"/>
</dbReference>
<evidence type="ECO:0000313" key="2">
    <source>
        <dbReference type="Proteomes" id="UP000198859"/>
    </source>
</evidence>
<dbReference type="EMBL" id="LT629757">
    <property type="protein sequence ID" value="SDT07513.1"/>
    <property type="molecule type" value="Genomic_DNA"/>
</dbReference>
<dbReference type="InterPro" id="IPR011200">
    <property type="entry name" value="UCP012608"/>
</dbReference>
<dbReference type="Pfam" id="PF10094">
    <property type="entry name" value="DUF2332"/>
    <property type="match status" value="1"/>
</dbReference>
<evidence type="ECO:0000313" key="1">
    <source>
        <dbReference type="EMBL" id="SDT07513.1"/>
    </source>
</evidence>
<evidence type="ECO:0008006" key="3">
    <source>
        <dbReference type="Google" id="ProtNLM"/>
    </source>
</evidence>
<dbReference type="PIRSF" id="PIRSF012608">
    <property type="entry name" value="UCP012608"/>
    <property type="match status" value="1"/>
</dbReference>
<dbReference type="Proteomes" id="UP000198859">
    <property type="component" value="Chromosome I"/>
</dbReference>